<reference evidence="2 3" key="1">
    <citation type="journal article" date="2018" name="Int. J. Syst. Evol. Microbiol.">
        <title>Uliginosibacterium sediminicola sp. nov., isolated from freshwater sediment.</title>
        <authorList>
            <person name="Hwang W.M."/>
            <person name="Kim S.M."/>
            <person name="Kang K."/>
            <person name="Ahn T.Y."/>
        </authorList>
    </citation>
    <scope>NUCLEOTIDE SEQUENCE [LARGE SCALE GENOMIC DNA]</scope>
    <source>
        <strain evidence="2 3">M1-21</strain>
    </source>
</reference>
<keyword evidence="1" id="KW-0472">Membrane</keyword>
<evidence type="ECO:0000313" key="2">
    <source>
        <dbReference type="EMBL" id="MEN3070049.1"/>
    </source>
</evidence>
<evidence type="ECO:0000313" key="3">
    <source>
        <dbReference type="Proteomes" id="UP001410394"/>
    </source>
</evidence>
<dbReference type="Proteomes" id="UP001410394">
    <property type="component" value="Unassembled WGS sequence"/>
</dbReference>
<dbReference type="Pfam" id="PF20228">
    <property type="entry name" value="DUF6587"/>
    <property type="match status" value="1"/>
</dbReference>
<comment type="caution">
    <text evidence="2">The sequence shown here is derived from an EMBL/GenBank/DDBJ whole genome shotgun (WGS) entry which is preliminary data.</text>
</comment>
<name>A0ABU9Z2G9_9RHOO</name>
<proteinExistence type="predicted"/>
<feature type="transmembrane region" description="Helical" evidence="1">
    <location>
        <begin position="6"/>
        <end position="24"/>
    </location>
</feature>
<dbReference type="RefSeq" id="WP_345920825.1">
    <property type="nucleotide sequence ID" value="NZ_JBDIVE010000010.1"/>
</dbReference>
<accession>A0ABU9Z2G9</accession>
<keyword evidence="1" id="KW-1133">Transmembrane helix</keyword>
<protein>
    <submittedName>
        <fullName evidence="2">DUF6587 family protein</fullName>
    </submittedName>
</protein>
<keyword evidence="3" id="KW-1185">Reference proteome</keyword>
<organism evidence="2 3">
    <name type="scientific">Uliginosibacterium sediminicola</name>
    <dbReference type="NCBI Taxonomy" id="2024550"/>
    <lineage>
        <taxon>Bacteria</taxon>
        <taxon>Pseudomonadati</taxon>
        <taxon>Pseudomonadota</taxon>
        <taxon>Betaproteobacteria</taxon>
        <taxon>Rhodocyclales</taxon>
        <taxon>Zoogloeaceae</taxon>
        <taxon>Uliginosibacterium</taxon>
    </lineage>
</organism>
<evidence type="ECO:0000256" key="1">
    <source>
        <dbReference type="SAM" id="Phobius"/>
    </source>
</evidence>
<dbReference type="InterPro" id="IPR046494">
    <property type="entry name" value="DUF6587"/>
</dbReference>
<dbReference type="EMBL" id="JBDIVE010000010">
    <property type="protein sequence ID" value="MEN3070049.1"/>
    <property type="molecule type" value="Genomic_DNA"/>
</dbReference>
<keyword evidence="1" id="KW-0812">Transmembrane</keyword>
<sequence>MSLYATLEPLIVGAAVIACALVVLRKQAPRLWLKLSGRSAAAACGSCGSGCGNCSSGPTQSTVHLHRKP</sequence>
<gene>
    <name evidence="2" type="ORF">ABDB84_16320</name>
</gene>